<reference evidence="2" key="1">
    <citation type="submission" date="2021-01" db="EMBL/GenBank/DDBJ databases">
        <authorList>
            <person name="Corre E."/>
            <person name="Pelletier E."/>
            <person name="Niang G."/>
            <person name="Scheremetjew M."/>
            <person name="Finn R."/>
            <person name="Kale V."/>
            <person name="Holt S."/>
            <person name="Cochrane G."/>
            <person name="Meng A."/>
            <person name="Brown T."/>
            <person name="Cohen L."/>
        </authorList>
    </citation>
    <scope>NUCLEOTIDE SEQUENCE</scope>
    <source>
        <strain evidence="2">CCMP 410</strain>
    </source>
</reference>
<feature type="domain" description="Exonuclease" evidence="1">
    <location>
        <begin position="160"/>
        <end position="348"/>
    </location>
</feature>
<dbReference type="SUPFAM" id="SSF53098">
    <property type="entry name" value="Ribonuclease H-like"/>
    <property type="match status" value="1"/>
</dbReference>
<dbReference type="AlphaFoldDB" id="A0A7S1Y9Q7"/>
<evidence type="ECO:0000313" key="2">
    <source>
        <dbReference type="EMBL" id="CAD9285065.1"/>
    </source>
</evidence>
<dbReference type="InterPro" id="IPR012337">
    <property type="entry name" value="RNaseH-like_sf"/>
</dbReference>
<dbReference type="InterPro" id="IPR050785">
    <property type="entry name" value="PAN2-PAN3_catalytic_subunit"/>
</dbReference>
<name>A0A7S1Y9Q7_9STRA</name>
<dbReference type="EMBL" id="HBGK01027047">
    <property type="protein sequence ID" value="CAD9285065.1"/>
    <property type="molecule type" value="Transcribed_RNA"/>
</dbReference>
<dbReference type="GO" id="GO:0000932">
    <property type="term" value="C:P-body"/>
    <property type="evidence" value="ECO:0007669"/>
    <property type="project" value="TreeGrafter"/>
</dbReference>
<protein>
    <recommendedName>
        <fullName evidence="1">Exonuclease domain-containing protein</fullName>
    </recommendedName>
</protein>
<dbReference type="PANTHER" id="PTHR15728">
    <property type="entry name" value="DEADENYLATION COMPLEX CATALYTIC SUBUNIT PAN2"/>
    <property type="match status" value="1"/>
</dbReference>
<dbReference type="GO" id="GO:0000289">
    <property type="term" value="P:nuclear-transcribed mRNA poly(A) tail shortening"/>
    <property type="evidence" value="ECO:0007669"/>
    <property type="project" value="TreeGrafter"/>
</dbReference>
<dbReference type="Gene3D" id="3.30.420.10">
    <property type="entry name" value="Ribonuclease H-like superfamily/Ribonuclease H"/>
    <property type="match status" value="1"/>
</dbReference>
<accession>A0A7S1Y9Q7</accession>
<dbReference type="GO" id="GO:0031251">
    <property type="term" value="C:PAN complex"/>
    <property type="evidence" value="ECO:0007669"/>
    <property type="project" value="TreeGrafter"/>
</dbReference>
<evidence type="ECO:0000259" key="1">
    <source>
        <dbReference type="SMART" id="SM00479"/>
    </source>
</evidence>
<dbReference type="InterPro" id="IPR036397">
    <property type="entry name" value="RNaseH_sf"/>
</dbReference>
<dbReference type="SMART" id="SM00479">
    <property type="entry name" value="EXOIII"/>
    <property type="match status" value="1"/>
</dbReference>
<sequence length="384" mass="43697">MPASDRDEGADGHHVLHVRVPNSYQKRCLARQREQAEEHVKSFEAEKLQDRWTLTSKLDPSLVAKRAEIVKESISNVDKATTDDWLLFNGFVVGSTVIEDARAFHVPFKEPCLVVFRSVDAPPKNEGIKDPTISSAVMMGSPDRNLLGRGDSDAFPGRGDMVAFDAEFVSTQEENSYVNDSGQKVSLRETRHALARISLLDCRANEGWPPSPPNILVDDYVLPREPVVDYLTRFSGIVANDLDPKKSPHNLISPRLAYLKLRFLLERGVIFVGHGLSQDFVTANLSVPPSQVIDTVTLYHKPGQRFISLRFLANYVLQRDMQEEVHDSVEDARAAWELYQHVRRKKEEGIFDQFLNELYDYGEKRDWKLRVDLRRDSRKPDGEV</sequence>
<organism evidence="2">
    <name type="scientific">Grammatophora oceanica</name>
    <dbReference type="NCBI Taxonomy" id="210454"/>
    <lineage>
        <taxon>Eukaryota</taxon>
        <taxon>Sar</taxon>
        <taxon>Stramenopiles</taxon>
        <taxon>Ochrophyta</taxon>
        <taxon>Bacillariophyta</taxon>
        <taxon>Fragilariophyceae</taxon>
        <taxon>Fragilariophycidae</taxon>
        <taxon>Rhabdonematales</taxon>
        <taxon>Grammatophoraceae</taxon>
        <taxon>Grammatophora</taxon>
    </lineage>
</organism>
<dbReference type="Pfam" id="PF00929">
    <property type="entry name" value="RNase_T"/>
    <property type="match status" value="1"/>
</dbReference>
<dbReference type="PANTHER" id="PTHR15728:SF0">
    <property type="entry name" value="PAN2-PAN3 DEADENYLATION COMPLEX CATALYTIC SUBUNIT PAN2"/>
    <property type="match status" value="1"/>
</dbReference>
<dbReference type="GO" id="GO:0004535">
    <property type="term" value="F:poly(A)-specific ribonuclease activity"/>
    <property type="evidence" value="ECO:0007669"/>
    <property type="project" value="TreeGrafter"/>
</dbReference>
<dbReference type="GO" id="GO:0003676">
    <property type="term" value="F:nucleic acid binding"/>
    <property type="evidence" value="ECO:0007669"/>
    <property type="project" value="InterPro"/>
</dbReference>
<proteinExistence type="predicted"/>
<gene>
    <name evidence="2" type="ORF">GOCE00092_LOCUS13977</name>
</gene>
<dbReference type="InterPro" id="IPR013520">
    <property type="entry name" value="Ribonucl_H"/>
</dbReference>